<evidence type="ECO:0000313" key="8">
    <source>
        <dbReference type="EMBL" id="AFC87299.1"/>
    </source>
</evidence>
<dbReference type="HOGENOM" id="CLU_050013_0_1_6"/>
<sequence length="322" mass="33945">MAKIICYTLNPAFDLAVTLPALRPGTVHRAQSSRMDPAGKGINVGRVLRRLGHAVRLGGLLGEDNAEPFGQLFRREQMEDAFVTVAGSTRINVKLAEADGRVSDLNGPGLTITAADWQRLLTAMPEQLAGMDAVVVSGSLPPGVDVEAFAQWLVALRASGLPIWVDTSGPGMQAVRQAGVHVLKPNEEELEQLLGRALPDTLALREAADEVLRLGWADQVILSLGAEGACWCDGTSLLQAHPPEVSVQNTVCAGDTLLAAALHGELSGWPRSRSLAFATALAAECVRHVGPGDPDAADFASLLAQVRLDAPSPKVSAPEMPE</sequence>
<dbReference type="GO" id="GO:0044281">
    <property type="term" value="P:small molecule metabolic process"/>
    <property type="evidence" value="ECO:0007669"/>
    <property type="project" value="UniProtKB-ARBA"/>
</dbReference>
<dbReference type="GO" id="GO:0005829">
    <property type="term" value="C:cytosol"/>
    <property type="evidence" value="ECO:0007669"/>
    <property type="project" value="TreeGrafter"/>
</dbReference>
<dbReference type="Gene3D" id="3.40.1190.20">
    <property type="match status" value="1"/>
</dbReference>
<evidence type="ECO:0000256" key="5">
    <source>
        <dbReference type="ARBA" id="ARBA00022840"/>
    </source>
</evidence>
<dbReference type="InterPro" id="IPR029056">
    <property type="entry name" value="Ribokinase-like"/>
</dbReference>
<dbReference type="PANTHER" id="PTHR46566:SF5">
    <property type="entry name" value="1-PHOSPHOFRUCTOKINASE"/>
    <property type="match status" value="1"/>
</dbReference>
<organism evidence="8 9">
    <name type="scientific">Frateuria aurantia (strain ATCC 33424 / DSM 6220 / KCTC 2777 / LMG 1558 / NBRC 3245 / NCIMB 13370)</name>
    <name type="common">Acetobacter aurantius</name>
    <dbReference type="NCBI Taxonomy" id="767434"/>
    <lineage>
        <taxon>Bacteria</taxon>
        <taxon>Pseudomonadati</taxon>
        <taxon>Pseudomonadota</taxon>
        <taxon>Gammaproteobacteria</taxon>
        <taxon>Lysobacterales</taxon>
        <taxon>Rhodanobacteraceae</taxon>
        <taxon>Frateuria</taxon>
    </lineage>
</organism>
<keyword evidence="3" id="KW-0547">Nucleotide-binding</keyword>
<keyword evidence="4 8" id="KW-0418">Kinase</keyword>
<keyword evidence="2 6" id="KW-0808">Transferase</keyword>
<dbReference type="PIRSF" id="PIRSF000535">
    <property type="entry name" value="1PFK/6PFK/LacC"/>
    <property type="match status" value="1"/>
</dbReference>
<evidence type="ECO:0000256" key="1">
    <source>
        <dbReference type="ARBA" id="ARBA00010688"/>
    </source>
</evidence>
<proteinExistence type="inferred from homology"/>
<keyword evidence="9" id="KW-1185">Reference proteome</keyword>
<name>H8L2U3_FRAAD</name>
<dbReference type="GO" id="GO:0016052">
    <property type="term" value="P:carbohydrate catabolic process"/>
    <property type="evidence" value="ECO:0007669"/>
    <property type="project" value="UniProtKB-ARBA"/>
</dbReference>
<comment type="similarity">
    <text evidence="1 6">Belongs to the carbohydrate kinase PfkB family.</text>
</comment>
<gene>
    <name evidence="8" type="ordered locus">Fraau_2969</name>
</gene>
<dbReference type="PANTHER" id="PTHR46566">
    <property type="entry name" value="1-PHOSPHOFRUCTOKINASE-RELATED"/>
    <property type="match status" value="1"/>
</dbReference>
<evidence type="ECO:0000259" key="7">
    <source>
        <dbReference type="Pfam" id="PF00294"/>
    </source>
</evidence>
<dbReference type="FunFam" id="3.40.1190.20:FF:000001">
    <property type="entry name" value="Phosphofructokinase"/>
    <property type="match status" value="1"/>
</dbReference>
<dbReference type="EMBL" id="CP003350">
    <property type="protein sequence ID" value="AFC87299.1"/>
    <property type="molecule type" value="Genomic_DNA"/>
</dbReference>
<evidence type="ECO:0000256" key="3">
    <source>
        <dbReference type="ARBA" id="ARBA00022741"/>
    </source>
</evidence>
<dbReference type="KEGG" id="fau:Fraau_2969"/>
<evidence type="ECO:0000256" key="4">
    <source>
        <dbReference type="ARBA" id="ARBA00022777"/>
    </source>
</evidence>
<dbReference type="RefSeq" id="WP_014404302.1">
    <property type="nucleotide sequence ID" value="NC_017033.1"/>
</dbReference>
<dbReference type="STRING" id="767434.Fraau_2969"/>
<evidence type="ECO:0000313" key="9">
    <source>
        <dbReference type="Proteomes" id="UP000005234"/>
    </source>
</evidence>
<accession>H8L2U3</accession>
<reference evidence="8" key="1">
    <citation type="submission" date="2012-02" db="EMBL/GenBank/DDBJ databases">
        <title>The complete genome of Frateuria aurantia DSM 6220.</title>
        <authorList>
            <consortium name="US DOE Joint Genome Institute (JGI-PGF)"/>
            <person name="Lucas S."/>
            <person name="Copeland A."/>
            <person name="Lapidus A."/>
            <person name="Glavina del Rio T."/>
            <person name="Dalin E."/>
            <person name="Tice H."/>
            <person name="Bruce D."/>
            <person name="Goodwin L."/>
            <person name="Pitluck S."/>
            <person name="Peters L."/>
            <person name="Ovchinnikova G."/>
            <person name="Teshima H."/>
            <person name="Kyrpides N."/>
            <person name="Mavromatis K."/>
            <person name="Ivanova N."/>
            <person name="Brettin T."/>
            <person name="Detter J.C."/>
            <person name="Han C."/>
            <person name="Larimer F."/>
            <person name="Land M."/>
            <person name="Hauser L."/>
            <person name="Markowitz V."/>
            <person name="Cheng J.-F."/>
            <person name="Hugenholtz P."/>
            <person name="Woyke T."/>
            <person name="Wu D."/>
            <person name="Brambilla E."/>
            <person name="Klenk H.-P."/>
            <person name="Eisen J.A."/>
        </authorList>
    </citation>
    <scope>NUCLEOTIDE SEQUENCE</scope>
    <source>
        <strain evidence="8">DSM 6220</strain>
    </source>
</reference>
<dbReference type="Proteomes" id="UP000005234">
    <property type="component" value="Chromosome"/>
</dbReference>
<dbReference type="InterPro" id="IPR011611">
    <property type="entry name" value="PfkB_dom"/>
</dbReference>
<dbReference type="SUPFAM" id="SSF53613">
    <property type="entry name" value="Ribokinase-like"/>
    <property type="match status" value="1"/>
</dbReference>
<dbReference type="InterPro" id="IPR017583">
    <property type="entry name" value="Tagatose/fructose_Pkinase"/>
</dbReference>
<dbReference type="CDD" id="cd01164">
    <property type="entry name" value="FruK_PfkB_like"/>
    <property type="match status" value="1"/>
</dbReference>
<dbReference type="AlphaFoldDB" id="H8L2U3"/>
<dbReference type="OrthoDB" id="9801219at2"/>
<dbReference type="GO" id="GO:0008443">
    <property type="term" value="F:phosphofructokinase activity"/>
    <property type="evidence" value="ECO:0007669"/>
    <property type="project" value="TreeGrafter"/>
</dbReference>
<dbReference type="GO" id="GO:0005524">
    <property type="term" value="F:ATP binding"/>
    <property type="evidence" value="ECO:0007669"/>
    <property type="project" value="UniProtKB-KW"/>
</dbReference>
<dbReference type="eggNOG" id="COG1105">
    <property type="taxonomic scope" value="Bacteria"/>
</dbReference>
<dbReference type="Pfam" id="PF00294">
    <property type="entry name" value="PfkB"/>
    <property type="match status" value="1"/>
</dbReference>
<evidence type="ECO:0000256" key="2">
    <source>
        <dbReference type="ARBA" id="ARBA00022679"/>
    </source>
</evidence>
<evidence type="ECO:0000256" key="6">
    <source>
        <dbReference type="PIRNR" id="PIRNR000535"/>
    </source>
</evidence>
<keyword evidence="5" id="KW-0067">ATP-binding</keyword>
<protein>
    <recommendedName>
        <fullName evidence="6">Phosphofructokinase</fullName>
    </recommendedName>
</protein>
<dbReference type="NCBIfam" id="TIGR03168">
    <property type="entry name" value="1-PFK"/>
    <property type="match status" value="1"/>
</dbReference>
<feature type="domain" description="Carbohydrate kinase PfkB" evidence="7">
    <location>
        <begin position="17"/>
        <end position="294"/>
    </location>
</feature>